<dbReference type="EMBL" id="BPUB01000001">
    <property type="protein sequence ID" value="GJG57460.1"/>
    <property type="molecule type" value="Genomic_DNA"/>
</dbReference>
<gene>
    <name evidence="1" type="ORF">PRLR5076_03110</name>
</gene>
<proteinExistence type="predicted"/>
<evidence type="ECO:0000313" key="2">
    <source>
        <dbReference type="Proteomes" id="UP000825483"/>
    </source>
</evidence>
<reference evidence="1" key="1">
    <citation type="journal article" date="2022" name="Int. J. Syst. Evol. Microbiol.">
        <title>Prevotella lacticifex sp. nov., isolated from the rumen of cows.</title>
        <authorList>
            <person name="Shinkai T."/>
            <person name="Ikeyama N."/>
            <person name="Kumagai M."/>
            <person name="Ohmori H."/>
            <person name="Sakamoto M."/>
            <person name="Ohkuma M."/>
            <person name="Mitsumori M."/>
        </authorList>
    </citation>
    <scope>NUCLEOTIDE SEQUENCE</scope>
    <source>
        <strain evidence="1">R5076</strain>
    </source>
</reference>
<dbReference type="Proteomes" id="UP000825483">
    <property type="component" value="Unassembled WGS sequence"/>
</dbReference>
<evidence type="ECO:0000313" key="1">
    <source>
        <dbReference type="EMBL" id="GJG57460.1"/>
    </source>
</evidence>
<accession>A0A9R1C7J0</accession>
<keyword evidence="2" id="KW-1185">Reference proteome</keyword>
<comment type="caution">
    <text evidence="1">The sequence shown here is derived from an EMBL/GenBank/DDBJ whole genome shotgun (WGS) entry which is preliminary data.</text>
</comment>
<name>A0A9R1C7J0_9BACT</name>
<organism evidence="1 2">
    <name type="scientific">Prevotella lacticifex</name>
    <dbReference type="NCBI Taxonomy" id="2854755"/>
    <lineage>
        <taxon>Bacteria</taxon>
        <taxon>Pseudomonadati</taxon>
        <taxon>Bacteroidota</taxon>
        <taxon>Bacteroidia</taxon>
        <taxon>Bacteroidales</taxon>
        <taxon>Prevotellaceae</taxon>
        <taxon>Prevotella</taxon>
    </lineage>
</organism>
<protein>
    <recommendedName>
        <fullName evidence="3">Lipocalin-like domain-containing protein</fullName>
    </recommendedName>
</protein>
<sequence length="145" mass="16518">MMMLAVVLPASFVSCSDAEDGEDWDAWVMRNMLDSKWSLDRVKVNGEYVDKYETDWDLWFDMNLKASGRTFTAHRSVGRDGDATEVNKSGTYTVDGKNKAIEATDSDGNKFFRLSNIEFGTGSMTCTLFFYDLNRTCEVMFARSY</sequence>
<evidence type="ECO:0008006" key="3">
    <source>
        <dbReference type="Google" id="ProtNLM"/>
    </source>
</evidence>
<dbReference type="AlphaFoldDB" id="A0A9R1C7J0"/>